<evidence type="ECO:0000313" key="3">
    <source>
        <dbReference type="Proteomes" id="UP001239680"/>
    </source>
</evidence>
<proteinExistence type="predicted"/>
<keyword evidence="3" id="KW-1185">Reference proteome</keyword>
<feature type="transmembrane region" description="Helical" evidence="1">
    <location>
        <begin position="284"/>
        <end position="302"/>
    </location>
</feature>
<comment type="caution">
    <text evidence="2">The sequence shown here is derived from an EMBL/GenBank/DDBJ whole genome shotgun (WGS) entry which is preliminary data.</text>
</comment>
<feature type="transmembrane region" description="Helical" evidence="1">
    <location>
        <begin position="162"/>
        <end position="180"/>
    </location>
</feature>
<dbReference type="RefSeq" id="WP_306679931.1">
    <property type="nucleotide sequence ID" value="NZ_JAVDBT010000006.1"/>
</dbReference>
<keyword evidence="1" id="KW-1133">Transmembrane helix</keyword>
<protein>
    <recommendedName>
        <fullName evidence="4">O-antigen ligase domain-containing protein</fullName>
    </recommendedName>
</protein>
<keyword evidence="1" id="KW-0812">Transmembrane</keyword>
<keyword evidence="1" id="KW-0472">Membrane</keyword>
<feature type="transmembrane region" description="Helical" evidence="1">
    <location>
        <begin position="6"/>
        <end position="23"/>
    </location>
</feature>
<feature type="transmembrane region" description="Helical" evidence="1">
    <location>
        <begin position="30"/>
        <end position="49"/>
    </location>
</feature>
<dbReference type="Proteomes" id="UP001239680">
    <property type="component" value="Unassembled WGS sequence"/>
</dbReference>
<evidence type="ECO:0008006" key="4">
    <source>
        <dbReference type="Google" id="ProtNLM"/>
    </source>
</evidence>
<feature type="transmembrane region" description="Helical" evidence="1">
    <location>
        <begin position="91"/>
        <end position="110"/>
    </location>
</feature>
<evidence type="ECO:0000313" key="2">
    <source>
        <dbReference type="EMBL" id="MDQ2066229.1"/>
    </source>
</evidence>
<evidence type="ECO:0000256" key="1">
    <source>
        <dbReference type="SAM" id="Phobius"/>
    </source>
</evidence>
<feature type="transmembrane region" description="Helical" evidence="1">
    <location>
        <begin position="219"/>
        <end position="238"/>
    </location>
</feature>
<accession>A0ABU0VWU5</accession>
<dbReference type="EMBL" id="JAVDBT010000006">
    <property type="protein sequence ID" value="MDQ2066229.1"/>
    <property type="molecule type" value="Genomic_DNA"/>
</dbReference>
<name>A0ABU0VWU5_9RHOB</name>
<feature type="transmembrane region" description="Helical" evidence="1">
    <location>
        <begin position="372"/>
        <end position="398"/>
    </location>
</feature>
<feature type="transmembrane region" description="Helical" evidence="1">
    <location>
        <begin position="130"/>
        <end position="150"/>
    </location>
</feature>
<reference evidence="2 3" key="1">
    <citation type="submission" date="2023-08" db="EMBL/GenBank/DDBJ databases">
        <title>Characterization of two Paracoccaceae strains isolated from Phycosphere and proposal of Xinfangfangia lacusdiani sp. nov.</title>
        <authorList>
            <person name="Deng Y."/>
            <person name="Zhang Y.Q."/>
        </authorList>
    </citation>
    <scope>NUCLEOTIDE SEQUENCE [LARGE SCALE GENOMIC DNA]</scope>
    <source>
        <strain evidence="2 3">CPCC 101601</strain>
    </source>
</reference>
<feature type="transmembrane region" description="Helical" evidence="1">
    <location>
        <begin position="61"/>
        <end position="79"/>
    </location>
</feature>
<feature type="transmembrane region" description="Helical" evidence="1">
    <location>
        <begin position="410"/>
        <end position="429"/>
    </location>
</feature>
<gene>
    <name evidence="2" type="ORF">Q9295_07585</name>
</gene>
<feature type="transmembrane region" description="Helical" evidence="1">
    <location>
        <begin position="250"/>
        <end position="278"/>
    </location>
</feature>
<organism evidence="2 3">
    <name type="scientific">Pseudogemmobacter lacusdianii</name>
    <dbReference type="NCBI Taxonomy" id="3069608"/>
    <lineage>
        <taxon>Bacteria</taxon>
        <taxon>Pseudomonadati</taxon>
        <taxon>Pseudomonadota</taxon>
        <taxon>Alphaproteobacteria</taxon>
        <taxon>Rhodobacterales</taxon>
        <taxon>Paracoccaceae</taxon>
        <taxon>Pseudogemmobacter</taxon>
    </lineage>
</organism>
<sequence>MSDPNLFAYLVLLSWPLVVWLLYRKLDPGVALIWTVLAGYLVLPPATAIDLPVVPDFTKDSLPILVALAISVFVLRDRISLMPAGRLGQILMLLFVLSPFFTVLTNTDPIPPVRPGAEGALGAGLPGMRIYDSIAAVANHLIYVLPLFLGRHYLARPQAARALLAALVAAGLAYSLPMLIESRLSPQMNVWVYGFFQHDFFQTIRQGGYRPVVFLPHGLWVAMLALLCLGAATVFLRLGPAEARPRQLMVMLYLLLMLVICKTVGVLVYAAMLLPLLLLAPPRWQVLAAAGLAFVVISYPLLRSAHLVPLDSILDLARSVSADRAWSLQFRIVNEELLLDRASLRPWFGWGGYNRNFILDPMTGRMNIADGAWIIQIGSFGWIGYIGAFGLLCLPLALLGREALARGARFSLELAGLALIFACNLLDLLPNGTMVPLTWLMAGALLGQAEQMRAARKAAVPPLVPVQAVLR</sequence>